<evidence type="ECO:0000313" key="1">
    <source>
        <dbReference type="EMBL" id="SFQ97913.1"/>
    </source>
</evidence>
<dbReference type="Proteomes" id="UP000198583">
    <property type="component" value="Unassembled WGS sequence"/>
</dbReference>
<sequence>MTNPLKVAGEQTKATEGLGLAHDAAETFSAISQGNWAEGLMNAAGGATGVAGFLADPLAGLIGAGFGWLIEHVPFLREPLDWLTGDQQQLDSMSKTWGNIANHVEQVSTDLRQWVKTDTGQWTGEEFRAYERFGVDKADTYGSVATGAQGISVLVNVCKTILNVVRGIVRDLISEAVGKLISICIRWAPAMAAFGAGVAGAIAECTATAVKYANKALGWCKKLSKAFSNATGLFGKLENVFQGAMNALTKLSSGARSGVTNFYVANAIVSKATNLDAVKHGVSEAKKHVVDGVKSAPADSVPKLGVDLGKEAGKVFDSQSGDLFDSEPEQKQGG</sequence>
<organism evidence="1 2">
    <name type="scientific">Lentzea waywayandensis</name>
    <dbReference type="NCBI Taxonomy" id="84724"/>
    <lineage>
        <taxon>Bacteria</taxon>
        <taxon>Bacillati</taxon>
        <taxon>Actinomycetota</taxon>
        <taxon>Actinomycetes</taxon>
        <taxon>Pseudonocardiales</taxon>
        <taxon>Pseudonocardiaceae</taxon>
        <taxon>Lentzea</taxon>
    </lineage>
</organism>
<dbReference type="OrthoDB" id="4763957at2"/>
<reference evidence="2" key="1">
    <citation type="submission" date="2016-10" db="EMBL/GenBank/DDBJ databases">
        <authorList>
            <person name="Varghese N."/>
            <person name="Submissions S."/>
        </authorList>
    </citation>
    <scope>NUCLEOTIDE SEQUENCE [LARGE SCALE GENOMIC DNA]</scope>
    <source>
        <strain evidence="2">DSM 44232</strain>
    </source>
</reference>
<protein>
    <recommendedName>
        <fullName evidence="3">Proteins of 100 residues with WXG</fullName>
    </recommendedName>
</protein>
<keyword evidence="2" id="KW-1185">Reference proteome</keyword>
<proteinExistence type="predicted"/>
<dbReference type="SUPFAM" id="SSF140453">
    <property type="entry name" value="EsxAB dimer-like"/>
    <property type="match status" value="1"/>
</dbReference>
<evidence type="ECO:0000313" key="2">
    <source>
        <dbReference type="Proteomes" id="UP000198583"/>
    </source>
</evidence>
<dbReference type="RefSeq" id="WP_093588101.1">
    <property type="nucleotide sequence ID" value="NZ_FOYL01000001.1"/>
</dbReference>
<name>A0A1I6CXY1_9PSEU</name>
<dbReference type="InterPro" id="IPR036689">
    <property type="entry name" value="ESAT-6-like_sf"/>
</dbReference>
<dbReference type="STRING" id="84724.SAMN04488564_101537"/>
<dbReference type="EMBL" id="FOYL01000001">
    <property type="protein sequence ID" value="SFQ97913.1"/>
    <property type="molecule type" value="Genomic_DNA"/>
</dbReference>
<dbReference type="AlphaFoldDB" id="A0A1I6CXY1"/>
<evidence type="ECO:0008006" key="3">
    <source>
        <dbReference type="Google" id="ProtNLM"/>
    </source>
</evidence>
<accession>A0A1I6CXY1</accession>
<gene>
    <name evidence="1" type="ORF">SAMN04488564_101537</name>
</gene>